<organism evidence="2 3">
    <name type="scientific">Rugosimonospora acidiphila</name>
    <dbReference type="NCBI Taxonomy" id="556531"/>
    <lineage>
        <taxon>Bacteria</taxon>
        <taxon>Bacillati</taxon>
        <taxon>Actinomycetota</taxon>
        <taxon>Actinomycetes</taxon>
        <taxon>Micromonosporales</taxon>
        <taxon>Micromonosporaceae</taxon>
        <taxon>Rugosimonospora</taxon>
    </lineage>
</organism>
<gene>
    <name evidence="2" type="ORF">GCM10023322_07940</name>
</gene>
<evidence type="ECO:0000313" key="3">
    <source>
        <dbReference type="Proteomes" id="UP001501570"/>
    </source>
</evidence>
<keyword evidence="3" id="KW-1185">Reference proteome</keyword>
<dbReference type="InterPro" id="IPR029068">
    <property type="entry name" value="Glyas_Bleomycin-R_OHBP_Dase"/>
</dbReference>
<dbReference type="Proteomes" id="UP001501570">
    <property type="component" value="Unassembled WGS sequence"/>
</dbReference>
<reference evidence="3" key="1">
    <citation type="journal article" date="2019" name="Int. J. Syst. Evol. Microbiol.">
        <title>The Global Catalogue of Microorganisms (GCM) 10K type strain sequencing project: providing services to taxonomists for standard genome sequencing and annotation.</title>
        <authorList>
            <consortium name="The Broad Institute Genomics Platform"/>
            <consortium name="The Broad Institute Genome Sequencing Center for Infectious Disease"/>
            <person name="Wu L."/>
            <person name="Ma J."/>
        </authorList>
    </citation>
    <scope>NUCLEOTIDE SEQUENCE [LARGE SCALE GENOMIC DNA]</scope>
    <source>
        <strain evidence="3">JCM 18304</strain>
    </source>
</reference>
<evidence type="ECO:0000259" key="1">
    <source>
        <dbReference type="PROSITE" id="PS51819"/>
    </source>
</evidence>
<dbReference type="Gene3D" id="3.10.180.10">
    <property type="entry name" value="2,3-Dihydroxybiphenyl 1,2-Dioxygenase, domain 1"/>
    <property type="match status" value="1"/>
</dbReference>
<dbReference type="InterPro" id="IPR004360">
    <property type="entry name" value="Glyas_Fos-R_dOase_dom"/>
</dbReference>
<evidence type="ECO:0000313" key="2">
    <source>
        <dbReference type="EMBL" id="GAA5179071.1"/>
    </source>
</evidence>
<protein>
    <submittedName>
        <fullName evidence="2">VOC family protein</fullName>
    </submittedName>
</protein>
<dbReference type="PANTHER" id="PTHR36437">
    <property type="entry name" value="GLYOXALASE/BLEOMYCIN RESISTANCE PROTEIN/DIOXYGENASE"/>
    <property type="match status" value="1"/>
</dbReference>
<sequence length="121" mass="13241">MITKVNTVALYVNDQEASRKFYVDVLGFEVRTDAQMGEMGRWLEVAPPGAQTAFVISDAKGFGKQDRVGDSADITLTCDDVYALHQSLAAQGISVPEPEKQDWGTFLRVTDPDGHTFVISS</sequence>
<comment type="caution">
    <text evidence="2">The sequence shown here is derived from an EMBL/GenBank/DDBJ whole genome shotgun (WGS) entry which is preliminary data.</text>
</comment>
<dbReference type="EMBL" id="BAABJQ010000002">
    <property type="protein sequence ID" value="GAA5179071.1"/>
    <property type="molecule type" value="Genomic_DNA"/>
</dbReference>
<feature type="domain" description="VOC" evidence="1">
    <location>
        <begin position="4"/>
        <end position="121"/>
    </location>
</feature>
<dbReference type="PROSITE" id="PS51819">
    <property type="entry name" value="VOC"/>
    <property type="match status" value="1"/>
</dbReference>
<name>A0ABP9RLC9_9ACTN</name>
<accession>A0ABP9RLC9</accession>
<dbReference type="PANTHER" id="PTHR36437:SF2">
    <property type="entry name" value="GLYOXALASE_BLEOMYCIN RESISTANCE PROTEIN_DIOXYGENASE"/>
    <property type="match status" value="1"/>
</dbReference>
<proteinExistence type="predicted"/>
<dbReference type="Pfam" id="PF00903">
    <property type="entry name" value="Glyoxalase"/>
    <property type="match status" value="1"/>
</dbReference>
<dbReference type="SUPFAM" id="SSF54593">
    <property type="entry name" value="Glyoxalase/Bleomycin resistance protein/Dihydroxybiphenyl dioxygenase"/>
    <property type="match status" value="1"/>
</dbReference>
<dbReference type="RefSeq" id="WP_345626176.1">
    <property type="nucleotide sequence ID" value="NZ_BAABJQ010000002.1"/>
</dbReference>
<dbReference type="InterPro" id="IPR037523">
    <property type="entry name" value="VOC_core"/>
</dbReference>